<dbReference type="InterPro" id="IPR018961">
    <property type="entry name" value="DnaJ_homolog_subfam-C_membr-28"/>
</dbReference>
<sequence length="115" mass="13144">MLNGPKALVENKCNKCQRVVERGEFTNLPGEGKPLKLEPFNPYVSKEQVIMNKVLNSSGLIPIEILILKAIDEIKEKLKDSKLKSEQNALKVKLNELEITFDIQMEARRNFFDNS</sequence>
<accession>H5Y316</accession>
<proteinExistence type="predicted"/>
<dbReference type="PANTHER" id="PTHR39158:SF1">
    <property type="entry name" value="DNAJ HOMOLOG SUBFAMILY C MEMBER 28"/>
    <property type="match status" value="1"/>
</dbReference>
<evidence type="ECO:0000313" key="2">
    <source>
        <dbReference type="EMBL" id="EHQ88711.1"/>
    </source>
</evidence>
<dbReference type="EMBL" id="CM001441">
    <property type="protein sequence ID" value="EHQ88711.1"/>
    <property type="molecule type" value="Genomic_DNA"/>
</dbReference>
<dbReference type="Proteomes" id="UP000005104">
    <property type="component" value="Chromosome"/>
</dbReference>
<dbReference type="HOGENOM" id="CLU_129296_0_1_9"/>
<dbReference type="Pfam" id="PF09350">
    <property type="entry name" value="DJC28_CD"/>
    <property type="match status" value="1"/>
</dbReference>
<dbReference type="STRING" id="768710.DesyoDRAFT_1576"/>
<protein>
    <recommendedName>
        <fullName evidence="1">DnaJ homologue subfamily C member 28 conserved domain-containing protein</fullName>
    </recommendedName>
</protein>
<name>H5Y316_9FIRM</name>
<dbReference type="AlphaFoldDB" id="H5Y316"/>
<evidence type="ECO:0000313" key="3">
    <source>
        <dbReference type="Proteomes" id="UP000005104"/>
    </source>
</evidence>
<evidence type="ECO:0000259" key="1">
    <source>
        <dbReference type="Pfam" id="PF09350"/>
    </source>
</evidence>
<dbReference type="PANTHER" id="PTHR39158">
    <property type="entry name" value="OS08G0560600 PROTEIN"/>
    <property type="match status" value="1"/>
</dbReference>
<gene>
    <name evidence="2" type="ORF">DesyoDRAFT_1576</name>
</gene>
<reference evidence="2 3" key="1">
    <citation type="submission" date="2011-11" db="EMBL/GenBank/DDBJ databases">
        <title>The Noncontiguous Finished genome of Desulfosporosinus youngiae DSM 17734.</title>
        <authorList>
            <consortium name="US DOE Joint Genome Institute (JGI-PGF)"/>
            <person name="Lucas S."/>
            <person name="Han J."/>
            <person name="Lapidus A."/>
            <person name="Cheng J.-F."/>
            <person name="Goodwin L."/>
            <person name="Pitluck S."/>
            <person name="Peters L."/>
            <person name="Ovchinnikova G."/>
            <person name="Lu M."/>
            <person name="Land M.L."/>
            <person name="Hauser L."/>
            <person name="Pester M."/>
            <person name="Spring S."/>
            <person name="Ollivier B."/>
            <person name="Rattei T."/>
            <person name="Klenk H.-P."/>
            <person name="Wagner M."/>
            <person name="Loy A."/>
            <person name="Woyke T.J."/>
        </authorList>
    </citation>
    <scope>NUCLEOTIDE SEQUENCE [LARGE SCALE GENOMIC DNA]</scope>
    <source>
        <strain evidence="2 3">DSM 17734</strain>
    </source>
</reference>
<keyword evidence="3" id="KW-1185">Reference proteome</keyword>
<dbReference type="InterPro" id="IPR052573">
    <property type="entry name" value="DnaJ_C_subfamily_28"/>
</dbReference>
<dbReference type="eggNOG" id="ENOG5030BWS">
    <property type="taxonomic scope" value="Bacteria"/>
</dbReference>
<organism evidence="2 3">
    <name type="scientific">Desulfosporosinus youngiae DSM 17734</name>
    <dbReference type="NCBI Taxonomy" id="768710"/>
    <lineage>
        <taxon>Bacteria</taxon>
        <taxon>Bacillati</taxon>
        <taxon>Bacillota</taxon>
        <taxon>Clostridia</taxon>
        <taxon>Eubacteriales</taxon>
        <taxon>Desulfitobacteriaceae</taxon>
        <taxon>Desulfosporosinus</taxon>
    </lineage>
</organism>
<feature type="domain" description="DnaJ homologue subfamily C member 28 conserved" evidence="1">
    <location>
        <begin position="18"/>
        <end position="78"/>
    </location>
</feature>